<dbReference type="PANTHER" id="PTHR16026">
    <property type="entry name" value="CARTILAGE ACIDIC PROTEIN 1"/>
    <property type="match status" value="1"/>
</dbReference>
<dbReference type="SUPFAM" id="SSF69318">
    <property type="entry name" value="Integrin alpha N-terminal domain"/>
    <property type="match status" value="2"/>
</dbReference>
<comment type="caution">
    <text evidence="3">The sequence shown here is derived from an EMBL/GenBank/DDBJ whole genome shotgun (WGS) entry which is preliminary data.</text>
</comment>
<dbReference type="Proteomes" id="UP001139646">
    <property type="component" value="Unassembled WGS sequence"/>
</dbReference>
<feature type="domain" description="ASPIC/UnbV" evidence="2">
    <location>
        <begin position="423"/>
        <end position="486"/>
    </location>
</feature>
<evidence type="ECO:0000313" key="4">
    <source>
        <dbReference type="Proteomes" id="UP001139646"/>
    </source>
</evidence>
<gene>
    <name evidence="3" type="ORF">L3081_11495</name>
</gene>
<protein>
    <submittedName>
        <fullName evidence="3">CRTAC1 family protein</fullName>
    </submittedName>
</protein>
<name>A0ABS9X162_9GAMM</name>
<dbReference type="RefSeq" id="WP_242286249.1">
    <property type="nucleotide sequence ID" value="NZ_JAKKSL010000002.1"/>
</dbReference>
<keyword evidence="4" id="KW-1185">Reference proteome</keyword>
<dbReference type="InterPro" id="IPR027039">
    <property type="entry name" value="Crtac1"/>
</dbReference>
<sequence length="498" mass="55663">MAGISKMGARGRSVRWVDLDNDGDLDFLQINAEKMVNEAAPRNILFENNGDSTFTYRKNSTFEDIDAERVLITDINNDNFADMIAFNTYAEASVWLGNNDFTFKNVTEDYFPKASDNYTGVVSVAQADIDNDGDLDYYFARGKLLYTIANNSLSFNKEEGRLDIRDEGNKSHDGITLHAKSDIDLSGFYHFPRARRLKSMPVFIGATKTEIDTPVSTVKITQKQALGFPEKIDKTGWYLGYTGNGTWRLEWMLTDNVAWDVRASIKGLTHYTPDWTPQNRNIQDVLLRNDGNKFTDISSVLPPETNHNNWGVTPGDFNNDGFNDFFVYRFGELKERIADVMLLNNGDGTFTTQVMINATTEIGQNSHGDMGTAFDYNLDGKIDLLSGDDDNGLWHLYENNTPMDDNHFLLTRIGYSTTGIDPLGAKVTIVTDSGLQTKLIGSTSASHSQSVLNIAHFGLANDNLVKSVNVRWRDGSEITLNNVLSDHISNIGNINPKK</sequence>
<evidence type="ECO:0000313" key="3">
    <source>
        <dbReference type="EMBL" id="MCI2283914.1"/>
    </source>
</evidence>
<dbReference type="Gene3D" id="2.130.10.130">
    <property type="entry name" value="Integrin alpha, N-terminal"/>
    <property type="match status" value="2"/>
</dbReference>
<keyword evidence="1" id="KW-0732">Signal</keyword>
<dbReference type="PANTHER" id="PTHR16026:SF0">
    <property type="entry name" value="CARTILAGE ACIDIC PROTEIN 1"/>
    <property type="match status" value="1"/>
</dbReference>
<dbReference type="Pfam" id="PF13517">
    <property type="entry name" value="FG-GAP_3"/>
    <property type="match status" value="2"/>
</dbReference>
<evidence type="ECO:0000256" key="1">
    <source>
        <dbReference type="ARBA" id="ARBA00022729"/>
    </source>
</evidence>
<dbReference type="Pfam" id="PF07593">
    <property type="entry name" value="UnbV_ASPIC"/>
    <property type="match status" value="1"/>
</dbReference>
<organism evidence="3 4">
    <name type="scientific">Colwellia maritima</name>
    <dbReference type="NCBI Taxonomy" id="2912588"/>
    <lineage>
        <taxon>Bacteria</taxon>
        <taxon>Pseudomonadati</taxon>
        <taxon>Pseudomonadota</taxon>
        <taxon>Gammaproteobacteria</taxon>
        <taxon>Alteromonadales</taxon>
        <taxon>Colwelliaceae</taxon>
        <taxon>Colwellia</taxon>
    </lineage>
</organism>
<accession>A0ABS9X162</accession>
<dbReference type="InterPro" id="IPR013517">
    <property type="entry name" value="FG-GAP"/>
</dbReference>
<evidence type="ECO:0000259" key="2">
    <source>
        <dbReference type="Pfam" id="PF07593"/>
    </source>
</evidence>
<dbReference type="InterPro" id="IPR011519">
    <property type="entry name" value="UnbV_ASPIC"/>
</dbReference>
<reference evidence="3" key="1">
    <citation type="submission" date="2022-01" db="EMBL/GenBank/DDBJ databases">
        <title>Colwellia maritima, isolated from seawater.</title>
        <authorList>
            <person name="Kristyanto S."/>
            <person name="Jung J."/>
            <person name="Jeon C.O."/>
        </authorList>
    </citation>
    <scope>NUCLEOTIDE SEQUENCE</scope>
    <source>
        <strain evidence="3">MSW7</strain>
    </source>
</reference>
<dbReference type="EMBL" id="JAKKSL010000002">
    <property type="protein sequence ID" value="MCI2283914.1"/>
    <property type="molecule type" value="Genomic_DNA"/>
</dbReference>
<proteinExistence type="predicted"/>
<dbReference type="InterPro" id="IPR028994">
    <property type="entry name" value="Integrin_alpha_N"/>
</dbReference>